<feature type="chain" id="PRO_5023146013" evidence="2">
    <location>
        <begin position="21"/>
        <end position="207"/>
    </location>
</feature>
<keyword evidence="2" id="KW-0732">Signal</keyword>
<sequence precursor="true">MKTSLTAALLLALAPALALAQSADSGVDVGPGGSGASAGYVGDWGIAKTESRDGFGRALGVGVTKDGVAISHSIGASNGSSGVGHNFNMAIGRDGAHVSQGGVVTGGGNGRVEAGGSASQQGGGSEVVGWGDNTKAWTESRTRRWGSGSGSQYVPFGGKNNSNGSPVLFNNGNSGSSNNYQPAVMPRNSGGNRGFSLPSGRKFRFGR</sequence>
<protein>
    <submittedName>
        <fullName evidence="3">Uncharacterized protein</fullName>
    </submittedName>
</protein>
<evidence type="ECO:0000256" key="1">
    <source>
        <dbReference type="SAM" id="MobiDB-lite"/>
    </source>
</evidence>
<gene>
    <name evidence="3" type="ORF">KOR34_19340</name>
</gene>
<dbReference type="OrthoDB" id="279717at2"/>
<dbReference type="Proteomes" id="UP000316714">
    <property type="component" value="Unassembled WGS sequence"/>
</dbReference>
<reference evidence="3 4" key="1">
    <citation type="submission" date="2019-02" db="EMBL/GenBank/DDBJ databases">
        <title>Deep-cultivation of Planctomycetes and their phenomic and genomic characterization uncovers novel biology.</title>
        <authorList>
            <person name="Wiegand S."/>
            <person name="Jogler M."/>
            <person name="Boedeker C."/>
            <person name="Pinto D."/>
            <person name="Vollmers J."/>
            <person name="Rivas-Marin E."/>
            <person name="Kohn T."/>
            <person name="Peeters S.H."/>
            <person name="Heuer A."/>
            <person name="Rast P."/>
            <person name="Oberbeckmann S."/>
            <person name="Bunk B."/>
            <person name="Jeske O."/>
            <person name="Meyerdierks A."/>
            <person name="Storesund J.E."/>
            <person name="Kallscheuer N."/>
            <person name="Luecker S."/>
            <person name="Lage O.M."/>
            <person name="Pohl T."/>
            <person name="Merkel B.J."/>
            <person name="Hornburger P."/>
            <person name="Mueller R.-W."/>
            <person name="Bruemmer F."/>
            <person name="Labrenz M."/>
            <person name="Spormann A.M."/>
            <person name="Op Den Camp H."/>
            <person name="Overmann J."/>
            <person name="Amann R."/>
            <person name="Jetten M.S.M."/>
            <person name="Mascher T."/>
            <person name="Medema M.H."/>
            <person name="Devos D.P."/>
            <person name="Kaster A.-K."/>
            <person name="Ovreas L."/>
            <person name="Rohde M."/>
            <person name="Galperin M.Y."/>
            <person name="Jogler C."/>
        </authorList>
    </citation>
    <scope>NUCLEOTIDE SEQUENCE [LARGE SCALE GENOMIC DNA]</scope>
    <source>
        <strain evidence="3 4">KOR34</strain>
    </source>
</reference>
<feature type="compositionally biased region" description="Low complexity" evidence="1">
    <location>
        <begin position="170"/>
        <end position="179"/>
    </location>
</feature>
<feature type="region of interest" description="Disordered" evidence="1">
    <location>
        <begin position="100"/>
        <end position="207"/>
    </location>
</feature>
<name>A0A5C5VEE6_9BACT</name>
<keyword evidence="4" id="KW-1185">Reference proteome</keyword>
<proteinExistence type="predicted"/>
<evidence type="ECO:0000313" key="3">
    <source>
        <dbReference type="EMBL" id="TWT36988.1"/>
    </source>
</evidence>
<evidence type="ECO:0000313" key="4">
    <source>
        <dbReference type="Proteomes" id="UP000316714"/>
    </source>
</evidence>
<feature type="signal peptide" evidence="2">
    <location>
        <begin position="1"/>
        <end position="20"/>
    </location>
</feature>
<dbReference type="AlphaFoldDB" id="A0A5C5VEE6"/>
<dbReference type="EMBL" id="SIHJ01000001">
    <property type="protein sequence ID" value="TWT36988.1"/>
    <property type="molecule type" value="Genomic_DNA"/>
</dbReference>
<organism evidence="3 4">
    <name type="scientific">Posidoniimonas corsicana</name>
    <dbReference type="NCBI Taxonomy" id="1938618"/>
    <lineage>
        <taxon>Bacteria</taxon>
        <taxon>Pseudomonadati</taxon>
        <taxon>Planctomycetota</taxon>
        <taxon>Planctomycetia</taxon>
        <taxon>Pirellulales</taxon>
        <taxon>Lacipirellulaceae</taxon>
        <taxon>Posidoniimonas</taxon>
    </lineage>
</organism>
<feature type="compositionally biased region" description="Low complexity" evidence="1">
    <location>
        <begin position="111"/>
        <end position="120"/>
    </location>
</feature>
<accession>A0A5C5VEE6</accession>
<evidence type="ECO:0000256" key="2">
    <source>
        <dbReference type="SAM" id="SignalP"/>
    </source>
</evidence>
<dbReference type="RefSeq" id="WP_146564337.1">
    <property type="nucleotide sequence ID" value="NZ_SIHJ01000001.1"/>
</dbReference>
<comment type="caution">
    <text evidence="3">The sequence shown here is derived from an EMBL/GenBank/DDBJ whole genome shotgun (WGS) entry which is preliminary data.</text>
</comment>